<gene>
    <name evidence="1" type="ORF">A8C32_05410</name>
</gene>
<reference evidence="1 2" key="1">
    <citation type="submission" date="2016-05" db="EMBL/GenBank/DDBJ databases">
        <title>Draft Genome Sequence of Algibacter sp. Strain SK-16 Isolated from the Surface Water of Aburatsubo Inlet.</title>
        <authorList>
            <person name="Wong S.-K."/>
            <person name="Yoshizawa S."/>
            <person name="Nakajima Y."/>
            <person name="Ogura Y."/>
            <person name="Tetsuya H."/>
            <person name="Hamasaki K."/>
        </authorList>
    </citation>
    <scope>NUCLEOTIDE SEQUENCE [LARGE SCALE GENOMIC DNA]</scope>
    <source>
        <strain evidence="1 2">SK-16</strain>
    </source>
</reference>
<comment type="caution">
    <text evidence="1">The sequence shown here is derived from an EMBL/GenBank/DDBJ whole genome shotgun (WGS) entry which is preliminary data.</text>
</comment>
<evidence type="ECO:0000313" key="2">
    <source>
        <dbReference type="Proteomes" id="UP000095713"/>
    </source>
</evidence>
<dbReference type="Proteomes" id="UP000095713">
    <property type="component" value="Unassembled WGS sequence"/>
</dbReference>
<proteinExistence type="predicted"/>
<dbReference type="EMBL" id="MDJD01000054">
    <property type="protein sequence ID" value="OEJ98637.1"/>
    <property type="molecule type" value="Genomic_DNA"/>
</dbReference>
<dbReference type="AlphaFoldDB" id="A0A1E5SHN2"/>
<evidence type="ECO:0000313" key="1">
    <source>
        <dbReference type="EMBL" id="OEJ98637.1"/>
    </source>
</evidence>
<protein>
    <submittedName>
        <fullName evidence="1">Uncharacterized protein</fullName>
    </submittedName>
</protein>
<name>A0A1E5SHN2_9FLAO</name>
<organism evidence="1 2">
    <name type="scientific">Flavivirga aquatica</name>
    <dbReference type="NCBI Taxonomy" id="1849968"/>
    <lineage>
        <taxon>Bacteria</taxon>
        <taxon>Pseudomonadati</taxon>
        <taxon>Bacteroidota</taxon>
        <taxon>Flavobacteriia</taxon>
        <taxon>Flavobacteriales</taxon>
        <taxon>Flavobacteriaceae</taxon>
        <taxon>Flavivirga</taxon>
    </lineage>
</organism>
<dbReference type="RefSeq" id="WP_069831323.1">
    <property type="nucleotide sequence ID" value="NZ_MDJD01000054.1"/>
</dbReference>
<dbReference type="STRING" id="1849968.A8C32_05410"/>
<accession>A0A1E5SHN2</accession>
<keyword evidence="2" id="KW-1185">Reference proteome</keyword>
<sequence length="67" mass="8047">MSKRYTKADLEEIVYKQLENLNAMHDLLGIMKFQNDLIQNINQTLREEIGQFKEQQVMYPTRRKSKS</sequence>
<dbReference type="OrthoDB" id="1191286at2"/>